<dbReference type="OMA" id="YEAMESH"/>
<feature type="coiled-coil region" evidence="1">
    <location>
        <begin position="228"/>
        <end position="255"/>
    </location>
</feature>
<keyword evidence="4" id="KW-1185">Reference proteome</keyword>
<dbReference type="OrthoDB" id="244369at2759"/>
<dbReference type="AlphaFoldDB" id="A0A0S4JFR3"/>
<sequence length="455" mass="52169">MEVGKLKSAGASPIFYFIIDPISPEDPNPARLQHYFVVSHLDSYVEAFNYLCRSLCMPATDSALRRWHQVYCKVFGSVTFDSFARAVQTLPMRHFHLETSEAAARAYVSAASGGMMSASIGGAGLSESRRLSPTRSGVGTRNGPSLIPEIRVPTQPVAHRDSHMLLYPQRDGEDPALELHRLRAELQESQGQLRIEQSKAKVNGLGDAERTALLYKLESAKAELETEKKRGKDSADAFRAQIANLQERMSKLLSQHDNNLESLATAEKDHIHGMEDMYQRREVEMKEEFETAVRDRDRKLQKATSRADTLDMQLQQVTRELESIREDHGRLAGNILQMKGERDQEESQFKRLKLQYEAMESHRMTLERDLQRWEEEQRRSEVEITRLRAEVVRWKREADRFHHFTASLQTELKDLDEESATTAELLRKKVLHQRQHHHHNAYHQGGKPSGSSGRY</sequence>
<evidence type="ECO:0000256" key="2">
    <source>
        <dbReference type="SAM" id="MobiDB-lite"/>
    </source>
</evidence>
<gene>
    <name evidence="3" type="ORF">BSAL_18595</name>
</gene>
<evidence type="ECO:0000256" key="1">
    <source>
        <dbReference type="SAM" id="Coils"/>
    </source>
</evidence>
<proteinExistence type="predicted"/>
<keyword evidence="1" id="KW-0175">Coiled coil</keyword>
<feature type="coiled-coil region" evidence="1">
    <location>
        <begin position="300"/>
        <end position="390"/>
    </location>
</feature>
<reference evidence="4" key="1">
    <citation type="submission" date="2015-09" db="EMBL/GenBank/DDBJ databases">
        <authorList>
            <consortium name="Pathogen Informatics"/>
        </authorList>
    </citation>
    <scope>NUCLEOTIDE SEQUENCE [LARGE SCALE GENOMIC DNA]</scope>
    <source>
        <strain evidence="4">Lake Konstanz</strain>
    </source>
</reference>
<feature type="region of interest" description="Disordered" evidence="2">
    <location>
        <begin position="126"/>
        <end position="148"/>
    </location>
</feature>
<protein>
    <submittedName>
        <fullName evidence="3">Uncharacterized protein</fullName>
    </submittedName>
</protein>
<feature type="compositionally biased region" description="Basic residues" evidence="2">
    <location>
        <begin position="428"/>
        <end position="441"/>
    </location>
</feature>
<name>A0A0S4JFR3_BODSA</name>
<feature type="region of interest" description="Disordered" evidence="2">
    <location>
        <begin position="427"/>
        <end position="455"/>
    </location>
</feature>
<evidence type="ECO:0000313" key="4">
    <source>
        <dbReference type="Proteomes" id="UP000051952"/>
    </source>
</evidence>
<feature type="compositionally biased region" description="Polar residues" evidence="2">
    <location>
        <begin position="131"/>
        <end position="143"/>
    </location>
</feature>
<dbReference type="EMBL" id="CYKH01001692">
    <property type="protein sequence ID" value="CUG88977.1"/>
    <property type="molecule type" value="Genomic_DNA"/>
</dbReference>
<accession>A0A0S4JFR3</accession>
<organism evidence="3 4">
    <name type="scientific">Bodo saltans</name>
    <name type="common">Flagellated protozoan</name>
    <dbReference type="NCBI Taxonomy" id="75058"/>
    <lineage>
        <taxon>Eukaryota</taxon>
        <taxon>Discoba</taxon>
        <taxon>Euglenozoa</taxon>
        <taxon>Kinetoplastea</taxon>
        <taxon>Metakinetoplastina</taxon>
        <taxon>Eubodonida</taxon>
        <taxon>Bodonidae</taxon>
        <taxon>Bodo</taxon>
    </lineage>
</organism>
<dbReference type="VEuPathDB" id="TriTrypDB:BSAL_18595"/>
<dbReference type="Proteomes" id="UP000051952">
    <property type="component" value="Unassembled WGS sequence"/>
</dbReference>
<evidence type="ECO:0000313" key="3">
    <source>
        <dbReference type="EMBL" id="CUG88977.1"/>
    </source>
</evidence>